<dbReference type="InterPro" id="IPR002156">
    <property type="entry name" value="RNaseH_domain"/>
</dbReference>
<keyword evidence="2" id="KW-0548">Nucleotidyltransferase</keyword>
<dbReference type="SUPFAM" id="SSF53098">
    <property type="entry name" value="Ribonuclease H-like"/>
    <property type="match status" value="1"/>
</dbReference>
<gene>
    <name evidence="2" type="ORF">C4544_00885</name>
</gene>
<dbReference type="PANTHER" id="PTHR46387:SF2">
    <property type="entry name" value="RIBONUCLEASE HI"/>
    <property type="match status" value="1"/>
</dbReference>
<evidence type="ECO:0000259" key="1">
    <source>
        <dbReference type="PROSITE" id="PS50879"/>
    </source>
</evidence>
<dbReference type="GO" id="GO:0003676">
    <property type="term" value="F:nucleic acid binding"/>
    <property type="evidence" value="ECO:0007669"/>
    <property type="project" value="InterPro"/>
</dbReference>
<dbReference type="InterPro" id="IPR012337">
    <property type="entry name" value="RNaseH-like_sf"/>
</dbReference>
<evidence type="ECO:0000313" key="3">
    <source>
        <dbReference type="Proteomes" id="UP000285655"/>
    </source>
</evidence>
<dbReference type="Proteomes" id="UP000285655">
    <property type="component" value="Unassembled WGS sequence"/>
</dbReference>
<keyword evidence="2" id="KW-0695">RNA-directed DNA polymerase</keyword>
<accession>A0A419DG74</accession>
<dbReference type="PROSITE" id="PS50879">
    <property type="entry name" value="RNASE_H_1"/>
    <property type="match status" value="1"/>
</dbReference>
<dbReference type="Pfam" id="PF13456">
    <property type="entry name" value="RVT_3"/>
    <property type="match status" value="1"/>
</dbReference>
<organism evidence="2 3">
    <name type="scientific">candidate division WS5 bacterium</name>
    <dbReference type="NCBI Taxonomy" id="2093353"/>
    <lineage>
        <taxon>Bacteria</taxon>
        <taxon>candidate division WS5</taxon>
    </lineage>
</organism>
<dbReference type="PANTHER" id="PTHR46387">
    <property type="entry name" value="POLYNUCLEOTIDYL TRANSFERASE, RIBONUCLEASE H-LIKE SUPERFAMILY PROTEIN"/>
    <property type="match status" value="1"/>
</dbReference>
<name>A0A419DG74_9BACT</name>
<dbReference type="EMBL" id="QZJW01000005">
    <property type="protein sequence ID" value="RJO62040.1"/>
    <property type="molecule type" value="Genomic_DNA"/>
</dbReference>
<dbReference type="CDD" id="cd09279">
    <property type="entry name" value="RNase_HI_like"/>
    <property type="match status" value="1"/>
</dbReference>
<reference evidence="2 3" key="1">
    <citation type="journal article" date="2017" name="ISME J.">
        <title>Energy and carbon metabolisms in a deep terrestrial subsurface fluid microbial community.</title>
        <authorList>
            <person name="Momper L."/>
            <person name="Jungbluth S.P."/>
            <person name="Lee M.D."/>
            <person name="Amend J.P."/>
        </authorList>
    </citation>
    <scope>NUCLEOTIDE SEQUENCE [LARGE SCALE GENOMIC DNA]</scope>
    <source>
        <strain evidence="2">SURF_29</strain>
    </source>
</reference>
<dbReference type="InterPro" id="IPR036397">
    <property type="entry name" value="RNaseH_sf"/>
</dbReference>
<protein>
    <submittedName>
        <fullName evidence="2">Reverse transcriptase-like protein</fullName>
    </submittedName>
</protein>
<dbReference type="AlphaFoldDB" id="A0A419DG74"/>
<evidence type="ECO:0000313" key="2">
    <source>
        <dbReference type="EMBL" id="RJO62040.1"/>
    </source>
</evidence>
<dbReference type="Pfam" id="PF00075">
    <property type="entry name" value="RNase_H"/>
    <property type="match status" value="1"/>
</dbReference>
<dbReference type="Gene3D" id="3.30.420.10">
    <property type="entry name" value="Ribonuclease H-like superfamily/Ribonuclease H"/>
    <property type="match status" value="1"/>
</dbReference>
<sequence>MNKITIYTDGGARNNPGPAGIGVVLYDENKKIIETYKEYIGEATNNQAEYKALIKGLELAEKYIDSRRSLSAKEIPASAGMTKEGGNDPATLKLRGASKGVEINCFLDSELVVKQLNKEYKVKDPGIKELYNQVLDLAMFKNISFSHVRREQNKLADKLVNEAIDER</sequence>
<dbReference type="GO" id="GO:0003964">
    <property type="term" value="F:RNA-directed DNA polymerase activity"/>
    <property type="evidence" value="ECO:0007669"/>
    <property type="project" value="UniProtKB-KW"/>
</dbReference>
<keyword evidence="2" id="KW-0808">Transferase</keyword>
<proteinExistence type="predicted"/>
<dbReference type="GO" id="GO:0004523">
    <property type="term" value="F:RNA-DNA hybrid ribonuclease activity"/>
    <property type="evidence" value="ECO:0007669"/>
    <property type="project" value="InterPro"/>
</dbReference>
<feature type="domain" description="RNase H type-1" evidence="1">
    <location>
        <begin position="1"/>
        <end position="167"/>
    </location>
</feature>
<comment type="caution">
    <text evidence="2">The sequence shown here is derived from an EMBL/GenBank/DDBJ whole genome shotgun (WGS) entry which is preliminary data.</text>
</comment>